<dbReference type="AlphaFoldDB" id="A0A6I4P8F1"/>
<accession>A0A6I4P8F1</accession>
<dbReference type="Pfam" id="PF03098">
    <property type="entry name" value="An_peroxidase"/>
    <property type="match status" value="1"/>
</dbReference>
<keyword evidence="5" id="KW-1185">Reference proteome</keyword>
<evidence type="ECO:0000256" key="2">
    <source>
        <dbReference type="ARBA" id="ARBA00022525"/>
    </source>
</evidence>
<reference evidence="4 5" key="1">
    <citation type="submission" date="2019-12" db="EMBL/GenBank/DDBJ databases">
        <authorList>
            <person name="Kim Y.S."/>
        </authorList>
    </citation>
    <scope>NUCLEOTIDE SEQUENCE [LARGE SCALE GENOMIC DNA]</scope>
    <source>
        <strain evidence="4 5">MMS17-SY077</strain>
    </source>
</reference>
<dbReference type="InterPro" id="IPR037120">
    <property type="entry name" value="Haem_peroxidase_sf_animal"/>
</dbReference>
<keyword evidence="3" id="KW-0325">Glycoprotein</keyword>
<dbReference type="GO" id="GO:0006979">
    <property type="term" value="P:response to oxidative stress"/>
    <property type="evidence" value="ECO:0007669"/>
    <property type="project" value="InterPro"/>
</dbReference>
<evidence type="ECO:0000256" key="1">
    <source>
        <dbReference type="ARBA" id="ARBA00004613"/>
    </source>
</evidence>
<evidence type="ECO:0000256" key="3">
    <source>
        <dbReference type="ARBA" id="ARBA00023180"/>
    </source>
</evidence>
<dbReference type="Gene3D" id="1.10.640.10">
    <property type="entry name" value="Haem peroxidase domain superfamily, animal type"/>
    <property type="match status" value="1"/>
</dbReference>
<dbReference type="RefSeq" id="WP_160426819.1">
    <property type="nucleotide sequence ID" value="NZ_WSTA01000109.1"/>
</dbReference>
<dbReference type="GO" id="GO:0005576">
    <property type="term" value="C:extracellular region"/>
    <property type="evidence" value="ECO:0007669"/>
    <property type="project" value="UniProtKB-SubCell"/>
</dbReference>
<organism evidence="4 5">
    <name type="scientific">Agromyces seonyuensis</name>
    <dbReference type="NCBI Taxonomy" id="2662446"/>
    <lineage>
        <taxon>Bacteria</taxon>
        <taxon>Bacillati</taxon>
        <taxon>Actinomycetota</taxon>
        <taxon>Actinomycetes</taxon>
        <taxon>Micrococcales</taxon>
        <taxon>Microbacteriaceae</taxon>
        <taxon>Agromyces</taxon>
    </lineage>
</organism>
<dbReference type="GO" id="GO:0004601">
    <property type="term" value="F:peroxidase activity"/>
    <property type="evidence" value="ECO:0007669"/>
    <property type="project" value="InterPro"/>
</dbReference>
<comment type="caution">
    <text evidence="4">The sequence shown here is derived from an EMBL/GenBank/DDBJ whole genome shotgun (WGS) entry which is preliminary data.</text>
</comment>
<dbReference type="InterPro" id="IPR010255">
    <property type="entry name" value="Haem_peroxidase_sf"/>
</dbReference>
<dbReference type="PANTHER" id="PTHR11475:SF4">
    <property type="entry name" value="CHORION PEROXIDASE"/>
    <property type="match status" value="1"/>
</dbReference>
<dbReference type="SUPFAM" id="SSF48113">
    <property type="entry name" value="Heme-dependent peroxidases"/>
    <property type="match status" value="1"/>
</dbReference>
<dbReference type="EMBL" id="WSTA01000109">
    <property type="protein sequence ID" value="MWC00178.1"/>
    <property type="molecule type" value="Genomic_DNA"/>
</dbReference>
<dbReference type="CDD" id="cd09819">
    <property type="entry name" value="An_peroxidase_bacterial_1"/>
    <property type="match status" value="1"/>
</dbReference>
<gene>
    <name evidence="4" type="ORF">GB864_16680</name>
</gene>
<dbReference type="PANTHER" id="PTHR11475">
    <property type="entry name" value="OXIDASE/PEROXIDASE"/>
    <property type="match status" value="1"/>
</dbReference>
<comment type="subcellular location">
    <subcellularLocation>
        <location evidence="1">Secreted</location>
    </subcellularLocation>
</comment>
<keyword evidence="2" id="KW-0964">Secreted</keyword>
<evidence type="ECO:0008006" key="6">
    <source>
        <dbReference type="Google" id="ProtNLM"/>
    </source>
</evidence>
<evidence type="ECO:0000313" key="5">
    <source>
        <dbReference type="Proteomes" id="UP000438182"/>
    </source>
</evidence>
<proteinExistence type="predicted"/>
<sequence>MTITTRPITDDDEDPRTALPEFRRVITNLGHGTHAIADSAAPVSEPGVEPVSEVALPRENPHAPGAFLLSPPVPPEKLPSVSSPFGYLFSGLQANYPLSHLDHRNPEAVVVGLKALGSAMIEAAAAEDAAPANPDPDDSTLPPIHTYWGQFVDHDITANTDRNDEIGITDGVLEPLAPQAVLADLRNLREPQLNLDSLYGNGPAASGQPDQVRYEADGIRLAVGALSPLNPGPFQRVAGADLPRTPSGKAEIGDARNDENLAIAQLHVGFIRFHNEVVRWLADHPVPDATIAERGWDDAFTPPAAVLAPEFWMARRFVQWHYQWITVEDFLRPVVDGVDENGATIQGGLVSTLLAPPTPPDPADPSQPFFTGSDPFNTFMPLEFSIAAFRYGHSLVRFSYDWNENFGSPEDGASGPVDEGTLDALFGFTGGGGRLSGGKLPDNWPARYERLTRTGPATEDSPARFARKIDTRLTPPLGNLRNVENGIATPDRIKAIMKRLAVRNLLRGYRLGLPTGQAVAAAIGATPLTKQELLQGSTPAGAAPDAVHNALVDGGFVERTPLWFYILREAEVVGGGNRFGPVGGRIVAETLIGQLRADPASFLNVGWTPADGVQLPDGGGAVDTIDRMLRFATCIPASNPVAP</sequence>
<name>A0A6I4P8F1_9MICO</name>
<dbReference type="GO" id="GO:0020037">
    <property type="term" value="F:heme binding"/>
    <property type="evidence" value="ECO:0007669"/>
    <property type="project" value="InterPro"/>
</dbReference>
<dbReference type="InterPro" id="IPR019791">
    <property type="entry name" value="Haem_peroxidase_animal"/>
</dbReference>
<protein>
    <recommendedName>
        <fullName evidence="6">Heme peroxidase</fullName>
    </recommendedName>
</protein>
<evidence type="ECO:0000313" key="4">
    <source>
        <dbReference type="EMBL" id="MWC00178.1"/>
    </source>
</evidence>
<dbReference type="Proteomes" id="UP000438182">
    <property type="component" value="Unassembled WGS sequence"/>
</dbReference>